<dbReference type="VEuPathDB" id="FungiDB:FUN_000713"/>
<proteinExistence type="predicted"/>
<dbReference type="AlphaFoldDB" id="A0A2I1HPX8"/>
<organism evidence="1 2">
    <name type="scientific">Rhizophagus irregularis</name>
    <dbReference type="NCBI Taxonomy" id="588596"/>
    <lineage>
        <taxon>Eukaryota</taxon>
        <taxon>Fungi</taxon>
        <taxon>Fungi incertae sedis</taxon>
        <taxon>Mucoromycota</taxon>
        <taxon>Glomeromycotina</taxon>
        <taxon>Glomeromycetes</taxon>
        <taxon>Glomerales</taxon>
        <taxon>Glomeraceae</taxon>
        <taxon>Rhizophagus</taxon>
    </lineage>
</organism>
<name>A0A2I1HPX8_9GLOM</name>
<accession>A0A2I1HPX8</accession>
<dbReference type="VEuPathDB" id="FungiDB:RhiirFUN_001390"/>
<reference evidence="1 2" key="1">
    <citation type="submission" date="2015-10" db="EMBL/GenBank/DDBJ databases">
        <title>Genome analyses suggest a sexual origin of heterokaryosis in a supposedly ancient asexual fungus.</title>
        <authorList>
            <person name="Ropars J."/>
            <person name="Sedzielewska K."/>
            <person name="Noel J."/>
            <person name="Charron P."/>
            <person name="Farinelli L."/>
            <person name="Marton T."/>
            <person name="Kruger M."/>
            <person name="Pelin A."/>
            <person name="Brachmann A."/>
            <person name="Corradi N."/>
        </authorList>
    </citation>
    <scope>NUCLEOTIDE SEQUENCE [LARGE SCALE GENOMIC DNA]</scope>
    <source>
        <strain evidence="1 2">A4</strain>
    </source>
</reference>
<comment type="caution">
    <text evidence="1">The sequence shown here is derived from an EMBL/GenBank/DDBJ whole genome shotgun (WGS) entry which is preliminary data.</text>
</comment>
<evidence type="ECO:0000313" key="2">
    <source>
        <dbReference type="Proteomes" id="UP000234323"/>
    </source>
</evidence>
<dbReference type="EMBL" id="LLXI01004780">
    <property type="protein sequence ID" value="PKY60949.1"/>
    <property type="molecule type" value="Genomic_DNA"/>
</dbReference>
<keyword evidence="2" id="KW-1185">Reference proteome</keyword>
<dbReference type="Proteomes" id="UP000234323">
    <property type="component" value="Unassembled WGS sequence"/>
</dbReference>
<evidence type="ECO:0000313" key="1">
    <source>
        <dbReference type="EMBL" id="PKY60949.1"/>
    </source>
</evidence>
<protein>
    <submittedName>
        <fullName evidence="1">Uncharacterized protein</fullName>
    </submittedName>
</protein>
<sequence>MLGSLPNSHRKIEPELMRRLMNDNQVDDIISSGVDTKGLDLLNTRTPVGSLSEADEFTSDEMRRYLLYSQNIQESPITGQEPFPGEMLKPSSENIILSSEMLDRMVEYYKVTYVMYNFRKPFGEGPDDSIVISVKINKFGRCRIGSEIFGSSMSSRHVKSSFILAKFVTSDGEVDCYPGQIQYFFKHTINLQNCPVEHFLAYVRWYRPVTSGNVRYYFSSNNDHETCTVELWKSEFYPESRDCIIPVHHILGRFIPVSYKISDRRNAVEYLAINPISRKFHI</sequence>
<dbReference type="VEuPathDB" id="FungiDB:RhiirA1_444506"/>
<gene>
    <name evidence="1" type="ORF">RhiirA4_485296</name>
</gene>